<proteinExistence type="predicted"/>
<dbReference type="STRING" id="402734.SAMN05660918_1806"/>
<reference evidence="3" key="1">
    <citation type="submission" date="2016-10" db="EMBL/GenBank/DDBJ databases">
        <authorList>
            <person name="Varghese N."/>
            <person name="Submissions S."/>
        </authorList>
    </citation>
    <scope>NUCLEOTIDE SEQUENCE [LARGE SCALE GENOMIC DNA]</scope>
    <source>
        <strain evidence="3">DSM 17934</strain>
    </source>
</reference>
<dbReference type="Gene3D" id="1.25.10.10">
    <property type="entry name" value="Leucine-rich Repeat Variant"/>
    <property type="match status" value="1"/>
</dbReference>
<accession>A0A1H6U7H2</accession>
<dbReference type="SUPFAM" id="SSF48371">
    <property type="entry name" value="ARM repeat"/>
    <property type="match status" value="1"/>
</dbReference>
<dbReference type="OrthoDB" id="1374083at2"/>
<keyword evidence="1" id="KW-0472">Membrane</keyword>
<evidence type="ECO:0000313" key="3">
    <source>
        <dbReference type="Proteomes" id="UP000199702"/>
    </source>
</evidence>
<dbReference type="RefSeq" id="WP_091311872.1">
    <property type="nucleotide sequence ID" value="NZ_CBCSJU010000004.1"/>
</dbReference>
<dbReference type="Proteomes" id="UP000199702">
    <property type="component" value="Unassembled WGS sequence"/>
</dbReference>
<dbReference type="InterPro" id="IPR011989">
    <property type="entry name" value="ARM-like"/>
</dbReference>
<feature type="transmembrane region" description="Helical" evidence="1">
    <location>
        <begin position="20"/>
        <end position="45"/>
    </location>
</feature>
<dbReference type="EMBL" id="FNYA01000004">
    <property type="protein sequence ID" value="SEI88318.1"/>
    <property type="molecule type" value="Genomic_DNA"/>
</dbReference>
<keyword evidence="3" id="KW-1185">Reference proteome</keyword>
<keyword evidence="1" id="KW-1133">Transmembrane helix</keyword>
<sequence length="378" mass="44408">MIPFQIKATCALFSVNSETIYYFLLYFFIPLIVLFVVLIIFSLLYSRYSGDKNDDIKENIENEINSFLTELIFSDYKPKEIKNKINEFKLKHPLNNNLRKYILDKIIHIKENLNETNEHTILLIYKYFGFDEISNKLIRNRKWSSKSEAFHHYQNIGYKIKTGHLKQFLDSKNTALRSNAIIALISLSDKKFDVLDNYKYNISKSDEVKILDIIYRKKSNIPKNISNWLNSKNDSIVIIAIKLIVRFRQQENLSLAQISILLKSENPTVRKEVILAIRELVMFEANEIIMAHFKVETNLRNKISVIKTLNIIGTTENINILSVLLKQEENLELDLKLEIVNFINKMDASFFNNFKFSKEEKNTELQKMIAHSNCPYLN</sequence>
<name>A0A1H6U7H2_9FLAO</name>
<dbReference type="InterPro" id="IPR016024">
    <property type="entry name" value="ARM-type_fold"/>
</dbReference>
<evidence type="ECO:0000313" key="2">
    <source>
        <dbReference type="EMBL" id="SEI88318.1"/>
    </source>
</evidence>
<evidence type="ECO:0000256" key="1">
    <source>
        <dbReference type="SAM" id="Phobius"/>
    </source>
</evidence>
<dbReference type="AlphaFoldDB" id="A0A1H6U7H2"/>
<organism evidence="2 3">
    <name type="scientific">Flavobacterium terrigena</name>
    <dbReference type="NCBI Taxonomy" id="402734"/>
    <lineage>
        <taxon>Bacteria</taxon>
        <taxon>Pseudomonadati</taxon>
        <taxon>Bacteroidota</taxon>
        <taxon>Flavobacteriia</taxon>
        <taxon>Flavobacteriales</taxon>
        <taxon>Flavobacteriaceae</taxon>
        <taxon>Flavobacterium</taxon>
    </lineage>
</organism>
<gene>
    <name evidence="2" type="ORF">SAMN05660918_1806</name>
</gene>
<keyword evidence="1" id="KW-0812">Transmembrane</keyword>
<protein>
    <recommendedName>
        <fullName evidence="4">HEAT repeat-containing protein</fullName>
    </recommendedName>
</protein>
<evidence type="ECO:0008006" key="4">
    <source>
        <dbReference type="Google" id="ProtNLM"/>
    </source>
</evidence>